<feature type="region of interest" description="Disordered" evidence="3">
    <location>
        <begin position="313"/>
        <end position="384"/>
    </location>
</feature>
<name>A0A7N2LWI4_QUELO</name>
<comment type="similarity">
    <text evidence="1">Belongs to the prefoldin subunit beta family.</text>
</comment>
<dbReference type="GO" id="GO:0009409">
    <property type="term" value="P:response to cold"/>
    <property type="evidence" value="ECO:0007669"/>
    <property type="project" value="UniProtKB-ARBA"/>
</dbReference>
<proteinExistence type="inferred from homology"/>
<evidence type="ECO:0000256" key="1">
    <source>
        <dbReference type="ARBA" id="ARBA00008045"/>
    </source>
</evidence>
<dbReference type="CDD" id="cd23161">
    <property type="entry name" value="Prefoldin_6"/>
    <property type="match status" value="1"/>
</dbReference>
<dbReference type="InterPro" id="IPR002777">
    <property type="entry name" value="PFD_beta-like"/>
</dbReference>
<dbReference type="InterPro" id="IPR036691">
    <property type="entry name" value="Endo/exonu/phosph_ase_sf"/>
</dbReference>
<feature type="compositionally biased region" description="Low complexity" evidence="3">
    <location>
        <begin position="358"/>
        <end position="369"/>
    </location>
</feature>
<dbReference type="InParanoid" id="A0A7N2LWI4"/>
<dbReference type="SUPFAM" id="SSF46579">
    <property type="entry name" value="Prefoldin"/>
    <property type="match status" value="1"/>
</dbReference>
<accession>A0A7N2LWI4</accession>
<reference evidence="4" key="2">
    <citation type="submission" date="2021-01" db="UniProtKB">
        <authorList>
            <consortium name="EnsemblPlants"/>
        </authorList>
    </citation>
    <scope>IDENTIFICATION</scope>
</reference>
<sequence>MSSSTVLRELQRDFEAKSNDLSKLQKGMYFLLLYDIAKNHQVRKKYTIQLGENELVLKELDILNEDANVYKLIGPVLVKQDLAEANANVRKRIEYISAELESAKCLLAIVEDLMSNKTPGNFARTFRDDEKVFILQLGSNSHGSFLMISELIHGHRKGFLVVLEGKASSGWRGFGFHLRKAIAPGTLATKQPFNSVLKPRVENHKTFLLVAVEGDRREGSGSRKGKQLMPEFQISTESNLSNKSHDIRDLNAGKKQAMSKAELSVEITKSNSCVNDSPLTLDVGLRLERGPDGEWEVMWSKVKEVGRIEKPKDKNFKPVSHFKPTAPFNAKPKLNPKPIKDWRPKPKQTLQNGETHPSNLTSTSKSSVSDPRRGDVDSTSGLPQVDSQSLLRLAQSMKASDGVGIDLIGADEPDNEILGSNESDTAFLSSDESDEIVAVPIQISLPPGEVTEVLEEQTQLALVPLKCSDVVEVSSAQVDENEVLAEDWVLDTSESSELPNVGGLLPLSVEPLAFSLPLAMEGQEVLGVENPVRGEAYFEWFQSKFKGFDNFLGTSLKGLENQATTFLLAVEAELHRRAAMEKKARDLKSSGVKGIRELKGLFSSINYGSTSTRRSGINRERALSRSSEGASGGIVLIWDRRAVEKVEEAVGRFSVSCRFKNIGDQFEWAFTGLYGPNSNKRRRKMWEELTGLISWWDVPWCLGGDFNIIPFPSERLGATTSTRAMYEFSDFISLHGLMDIPMERGLYTWSNNSSASRIDQFLFSSLLADHFTLFA</sequence>
<feature type="compositionally biased region" description="Polar residues" evidence="3">
    <location>
        <begin position="348"/>
        <end position="357"/>
    </location>
</feature>
<dbReference type="PANTHER" id="PTHR21431:SF0">
    <property type="entry name" value="PREFOLDIN SUBUNIT 6"/>
    <property type="match status" value="1"/>
</dbReference>
<dbReference type="SUPFAM" id="SSF56219">
    <property type="entry name" value="DNase I-like"/>
    <property type="match status" value="1"/>
</dbReference>
<dbReference type="Pfam" id="PF01920">
    <property type="entry name" value="Prefoldin_2"/>
    <property type="match status" value="1"/>
</dbReference>
<dbReference type="GO" id="GO:0051087">
    <property type="term" value="F:protein-folding chaperone binding"/>
    <property type="evidence" value="ECO:0007669"/>
    <property type="project" value="TreeGrafter"/>
</dbReference>
<dbReference type="GO" id="GO:0051131">
    <property type="term" value="P:chaperone-mediated protein complex assembly"/>
    <property type="evidence" value="ECO:0007669"/>
    <property type="project" value="TreeGrafter"/>
</dbReference>
<dbReference type="Gene3D" id="3.60.10.10">
    <property type="entry name" value="Endonuclease/exonuclease/phosphatase"/>
    <property type="match status" value="1"/>
</dbReference>
<evidence type="ECO:0000256" key="3">
    <source>
        <dbReference type="SAM" id="MobiDB-lite"/>
    </source>
</evidence>
<evidence type="ECO:0000313" key="4">
    <source>
        <dbReference type="EnsemblPlants" id="QL06p022817:mrna"/>
    </source>
</evidence>
<dbReference type="GO" id="GO:0005737">
    <property type="term" value="C:cytoplasm"/>
    <property type="evidence" value="ECO:0007669"/>
    <property type="project" value="TreeGrafter"/>
</dbReference>
<reference evidence="4 5" key="1">
    <citation type="journal article" date="2016" name="G3 (Bethesda)">
        <title>First Draft Assembly and Annotation of the Genome of a California Endemic Oak Quercus lobata Nee (Fagaceae).</title>
        <authorList>
            <person name="Sork V.L."/>
            <person name="Fitz-Gibbon S.T."/>
            <person name="Puiu D."/>
            <person name="Crepeau M."/>
            <person name="Gugger P.F."/>
            <person name="Sherman R."/>
            <person name="Stevens K."/>
            <person name="Langley C.H."/>
            <person name="Pellegrini M."/>
            <person name="Salzberg S.L."/>
        </authorList>
    </citation>
    <scope>NUCLEOTIDE SEQUENCE [LARGE SCALE GENOMIC DNA]</scope>
    <source>
        <strain evidence="4 5">cv. SW786</strain>
    </source>
</reference>
<dbReference type="PANTHER" id="PTHR21431">
    <property type="entry name" value="PREFOLDIN SUBUNIT 6"/>
    <property type="match status" value="1"/>
</dbReference>
<keyword evidence="5" id="KW-1185">Reference proteome</keyword>
<protein>
    <recommendedName>
        <fullName evidence="6">Endonuclease/exonuclease/phosphatase domain-containing protein</fullName>
    </recommendedName>
</protein>
<dbReference type="Gene3D" id="1.10.287.370">
    <property type="match status" value="1"/>
</dbReference>
<dbReference type="EMBL" id="LRBV02000006">
    <property type="status" value="NOT_ANNOTATED_CDS"/>
    <property type="molecule type" value="Genomic_DNA"/>
</dbReference>
<evidence type="ECO:0000313" key="5">
    <source>
        <dbReference type="Proteomes" id="UP000594261"/>
    </source>
</evidence>
<dbReference type="EnsemblPlants" id="QL06p022817:mrna">
    <property type="protein sequence ID" value="QL06p022817:mrna"/>
    <property type="gene ID" value="QL06p022817"/>
</dbReference>
<keyword evidence="2" id="KW-0143">Chaperone</keyword>
<dbReference type="GO" id="GO:0051082">
    <property type="term" value="F:unfolded protein binding"/>
    <property type="evidence" value="ECO:0007669"/>
    <property type="project" value="InterPro"/>
</dbReference>
<dbReference type="AlphaFoldDB" id="A0A7N2LWI4"/>
<dbReference type="InterPro" id="IPR009053">
    <property type="entry name" value="Prefoldin"/>
</dbReference>
<dbReference type="GO" id="GO:0006457">
    <property type="term" value="P:protein folding"/>
    <property type="evidence" value="ECO:0007669"/>
    <property type="project" value="InterPro"/>
</dbReference>
<evidence type="ECO:0000256" key="2">
    <source>
        <dbReference type="ARBA" id="ARBA00023186"/>
    </source>
</evidence>
<evidence type="ECO:0008006" key="6">
    <source>
        <dbReference type="Google" id="ProtNLM"/>
    </source>
</evidence>
<dbReference type="GO" id="GO:0016272">
    <property type="term" value="C:prefoldin complex"/>
    <property type="evidence" value="ECO:0007669"/>
    <property type="project" value="InterPro"/>
</dbReference>
<organism evidence="4 5">
    <name type="scientific">Quercus lobata</name>
    <name type="common">Valley oak</name>
    <dbReference type="NCBI Taxonomy" id="97700"/>
    <lineage>
        <taxon>Eukaryota</taxon>
        <taxon>Viridiplantae</taxon>
        <taxon>Streptophyta</taxon>
        <taxon>Embryophyta</taxon>
        <taxon>Tracheophyta</taxon>
        <taxon>Spermatophyta</taxon>
        <taxon>Magnoliopsida</taxon>
        <taxon>eudicotyledons</taxon>
        <taxon>Gunneridae</taxon>
        <taxon>Pentapetalae</taxon>
        <taxon>rosids</taxon>
        <taxon>fabids</taxon>
        <taxon>Fagales</taxon>
        <taxon>Fagaceae</taxon>
        <taxon>Quercus</taxon>
    </lineage>
</organism>
<dbReference type="Gramene" id="QL06p022817:mrna">
    <property type="protein sequence ID" value="QL06p022817:mrna"/>
    <property type="gene ID" value="QL06p022817"/>
</dbReference>
<dbReference type="Proteomes" id="UP000594261">
    <property type="component" value="Chromosome 6"/>
</dbReference>